<feature type="domain" description="ABC transporter family G" evidence="8">
    <location>
        <begin position="85"/>
        <end position="151"/>
    </location>
</feature>
<sequence>MSKQEKNERINKVIKELDLEEVADSKVKYKGERKRTSIGMELILDPLILFLDRPTTGLDGRTANDVIRLLKRISEQGRTIIFSIHLPRYSIFQLFDSLTIPASGELMYHSPAQRTLEYFESAGFPCEFYTNPAEIFLDFFHGVIQRESEEHKGTIILLLRDDCTEIRNRALMLFFLMVYLCRRRTLAVDLFMIQKKQFV</sequence>
<dbReference type="PANTHER" id="PTHR48041:SF92">
    <property type="entry name" value="BROAD SUBSTRATE SPECIFICITY ATP-BINDING CASSETTE TRANSPORTER ABCG2"/>
    <property type="match status" value="1"/>
</dbReference>
<organism evidence="9 10">
    <name type="scientific">Marmota monax</name>
    <name type="common">Woodchuck</name>
    <dbReference type="NCBI Taxonomy" id="9995"/>
    <lineage>
        <taxon>Eukaryota</taxon>
        <taxon>Metazoa</taxon>
        <taxon>Chordata</taxon>
        <taxon>Craniata</taxon>
        <taxon>Vertebrata</taxon>
        <taxon>Euteleostomi</taxon>
        <taxon>Mammalia</taxon>
        <taxon>Eutheria</taxon>
        <taxon>Euarchontoglires</taxon>
        <taxon>Glires</taxon>
        <taxon>Rodentia</taxon>
        <taxon>Sciuromorpha</taxon>
        <taxon>Sciuridae</taxon>
        <taxon>Xerinae</taxon>
        <taxon>Marmotini</taxon>
        <taxon>Marmota</taxon>
    </lineage>
</organism>
<evidence type="ECO:0000256" key="3">
    <source>
        <dbReference type="ARBA" id="ARBA00022475"/>
    </source>
</evidence>
<keyword evidence="7" id="KW-0472">Membrane</keyword>
<evidence type="ECO:0000256" key="6">
    <source>
        <dbReference type="ARBA" id="ARBA00022989"/>
    </source>
</evidence>
<dbReference type="PANTHER" id="PTHR48041">
    <property type="entry name" value="ABC TRANSPORTER G FAMILY MEMBER 28"/>
    <property type="match status" value="1"/>
</dbReference>
<accession>A0A5E4CXW2</accession>
<keyword evidence="2" id="KW-0813">Transport</keyword>
<dbReference type="Proteomes" id="UP000335636">
    <property type="component" value="Unassembled WGS sequence"/>
</dbReference>
<keyword evidence="10" id="KW-1185">Reference proteome</keyword>
<feature type="non-terminal residue" evidence="9">
    <location>
        <position position="199"/>
    </location>
</feature>
<comment type="caution">
    <text evidence="9">The sequence shown here is derived from an EMBL/GenBank/DDBJ whole genome shotgun (WGS) entry which is preliminary data.</text>
</comment>
<evidence type="ECO:0000256" key="2">
    <source>
        <dbReference type="ARBA" id="ARBA00022448"/>
    </source>
</evidence>
<evidence type="ECO:0000256" key="1">
    <source>
        <dbReference type="ARBA" id="ARBA00004651"/>
    </source>
</evidence>
<evidence type="ECO:0000313" key="10">
    <source>
        <dbReference type="Proteomes" id="UP000335636"/>
    </source>
</evidence>
<dbReference type="EMBL" id="CABDUW010002406">
    <property type="protein sequence ID" value="VTJ86684.1"/>
    <property type="molecule type" value="Genomic_DNA"/>
</dbReference>
<keyword evidence="5" id="KW-1278">Translocase</keyword>
<keyword evidence="4" id="KW-0812">Transmembrane</keyword>
<dbReference type="AlphaFoldDB" id="A0A5E4CXW2"/>
<evidence type="ECO:0000256" key="7">
    <source>
        <dbReference type="ARBA" id="ARBA00023136"/>
    </source>
</evidence>
<protein>
    <recommendedName>
        <fullName evidence="8">ABC transporter family G domain-containing protein</fullName>
    </recommendedName>
</protein>
<dbReference type="InterPro" id="IPR043926">
    <property type="entry name" value="ABCG_dom"/>
</dbReference>
<evidence type="ECO:0000259" key="8">
    <source>
        <dbReference type="Pfam" id="PF19055"/>
    </source>
</evidence>
<dbReference type="Pfam" id="PF19055">
    <property type="entry name" value="ABC2_membrane_7"/>
    <property type="match status" value="1"/>
</dbReference>
<dbReference type="GO" id="GO:0140359">
    <property type="term" value="F:ABC-type transporter activity"/>
    <property type="evidence" value="ECO:0007669"/>
    <property type="project" value="InterPro"/>
</dbReference>
<dbReference type="GO" id="GO:0032217">
    <property type="term" value="F:riboflavin transmembrane transporter activity"/>
    <property type="evidence" value="ECO:0007669"/>
    <property type="project" value="TreeGrafter"/>
</dbReference>
<evidence type="ECO:0000256" key="4">
    <source>
        <dbReference type="ARBA" id="ARBA00022692"/>
    </source>
</evidence>
<name>A0A5E4CXW2_MARMO</name>
<dbReference type="InterPro" id="IPR050352">
    <property type="entry name" value="ABCG_transporters"/>
</dbReference>
<evidence type="ECO:0000313" key="9">
    <source>
        <dbReference type="EMBL" id="VTJ86684.1"/>
    </source>
</evidence>
<dbReference type="GO" id="GO:0005886">
    <property type="term" value="C:plasma membrane"/>
    <property type="evidence" value="ECO:0007669"/>
    <property type="project" value="UniProtKB-SubCell"/>
</dbReference>
<evidence type="ECO:0000256" key="5">
    <source>
        <dbReference type="ARBA" id="ARBA00022967"/>
    </source>
</evidence>
<reference evidence="9" key="1">
    <citation type="submission" date="2019-04" db="EMBL/GenBank/DDBJ databases">
        <authorList>
            <person name="Alioto T."/>
            <person name="Alioto T."/>
        </authorList>
    </citation>
    <scope>NUCLEOTIDE SEQUENCE [LARGE SCALE GENOMIC DNA]</scope>
</reference>
<dbReference type="SUPFAM" id="SSF52540">
    <property type="entry name" value="P-loop containing nucleoside triphosphate hydrolases"/>
    <property type="match status" value="1"/>
</dbReference>
<dbReference type="InterPro" id="IPR027417">
    <property type="entry name" value="P-loop_NTPase"/>
</dbReference>
<keyword evidence="6" id="KW-1133">Transmembrane helix</keyword>
<comment type="subcellular location">
    <subcellularLocation>
        <location evidence="1">Cell membrane</location>
        <topology evidence="1">Multi-pass membrane protein</topology>
    </subcellularLocation>
</comment>
<keyword evidence="3" id="KW-1003">Cell membrane</keyword>
<dbReference type="Gene3D" id="3.40.50.300">
    <property type="entry name" value="P-loop containing nucleotide triphosphate hydrolases"/>
    <property type="match status" value="1"/>
</dbReference>
<dbReference type="GO" id="GO:0015562">
    <property type="term" value="F:efflux transmembrane transporter activity"/>
    <property type="evidence" value="ECO:0007669"/>
    <property type="project" value="TreeGrafter"/>
</dbReference>
<proteinExistence type="predicted"/>
<gene>
    <name evidence="9" type="ORF">MONAX_5E039912</name>
</gene>